<evidence type="ECO:0000259" key="4">
    <source>
        <dbReference type="SMART" id="SM00797"/>
    </source>
</evidence>
<dbReference type="InterPro" id="IPR003778">
    <property type="entry name" value="CT_A_B"/>
</dbReference>
<proteinExistence type="predicted"/>
<evidence type="ECO:0000256" key="3">
    <source>
        <dbReference type="ARBA" id="ARBA00022840"/>
    </source>
</evidence>
<dbReference type="PANTHER" id="PTHR43309">
    <property type="entry name" value="5-OXOPROLINASE SUBUNIT C"/>
    <property type="match status" value="1"/>
</dbReference>
<gene>
    <name evidence="5" type="ORF">ACFPU1_04235</name>
</gene>
<organism evidence="5 6">
    <name type="scientific">Thalassorhabdus alkalitolerans</name>
    <dbReference type="NCBI Taxonomy" id="2282697"/>
    <lineage>
        <taxon>Bacteria</taxon>
        <taxon>Bacillati</taxon>
        <taxon>Bacillota</taxon>
        <taxon>Bacilli</taxon>
        <taxon>Bacillales</taxon>
        <taxon>Bacillaceae</taxon>
        <taxon>Thalassorhabdus</taxon>
    </lineage>
</organism>
<dbReference type="Pfam" id="PF02626">
    <property type="entry name" value="CT_A_B"/>
    <property type="match status" value="1"/>
</dbReference>
<comment type="caution">
    <text evidence="5">The sequence shown here is derived from an EMBL/GenBank/DDBJ whole genome shotgun (WGS) entry which is preliminary data.</text>
</comment>
<evidence type="ECO:0000256" key="2">
    <source>
        <dbReference type="ARBA" id="ARBA00022801"/>
    </source>
</evidence>
<dbReference type="SUPFAM" id="SSF50891">
    <property type="entry name" value="Cyclophilin-like"/>
    <property type="match status" value="1"/>
</dbReference>
<dbReference type="Proteomes" id="UP001596142">
    <property type="component" value="Unassembled WGS sequence"/>
</dbReference>
<dbReference type="EMBL" id="JBHSOZ010000003">
    <property type="protein sequence ID" value="MFC5711976.1"/>
    <property type="molecule type" value="Genomic_DNA"/>
</dbReference>
<dbReference type="NCBIfam" id="TIGR00724">
    <property type="entry name" value="urea_amlyse_rel"/>
    <property type="match status" value="1"/>
</dbReference>
<keyword evidence="6" id="KW-1185">Reference proteome</keyword>
<dbReference type="SMART" id="SM00797">
    <property type="entry name" value="AHS2"/>
    <property type="match status" value="1"/>
</dbReference>
<keyword evidence="1" id="KW-0547">Nucleotide-binding</keyword>
<accession>A0ABW0YIM5</accession>
<protein>
    <submittedName>
        <fullName evidence="5">Biotin-dependent carboxyltransferase family protein</fullName>
    </submittedName>
</protein>
<sequence>MSINILQPGLLTTVQDLGRHGYQRKGIIVSGGMDPYSLRLANMLVGNREDEAVLEMTLKGPVLEFQNDAVIAIVGGDFTPSIEGIPLPLGKPVLVKKNNVVKMGSCSEGCRAYVACAGGINVPEVMNSKSTYLRAEIGGFHGRPLQAGDILKAGKTNEKNGRVFSYLSSGQSDRFNTTTWSINRKPFLPLKEKGPIRVIKGTHFHLFTNNAKRKFFQKEFKITPQSDRMGYRLRGPLLQKDENKDILSEAVALGTVQVPPDGNPVILMADRQTTGGYPRIAQVILTDIPRLAQLKPGDSLHFEEVTIQEAEELLFKKEQDMKEVQTGITIKFDHS</sequence>
<keyword evidence="2" id="KW-0378">Hydrolase</keyword>
<dbReference type="InterPro" id="IPR029000">
    <property type="entry name" value="Cyclophilin-like_dom_sf"/>
</dbReference>
<feature type="domain" description="Carboxyltransferase" evidence="4">
    <location>
        <begin position="24"/>
        <end position="322"/>
    </location>
</feature>
<keyword evidence="3" id="KW-0067">ATP-binding</keyword>
<dbReference type="RefSeq" id="WP_385938967.1">
    <property type="nucleotide sequence ID" value="NZ_JBHSOZ010000003.1"/>
</dbReference>
<name>A0ABW0YIM5_9BACI</name>
<evidence type="ECO:0000256" key="1">
    <source>
        <dbReference type="ARBA" id="ARBA00022741"/>
    </source>
</evidence>
<dbReference type="Gene3D" id="2.40.100.10">
    <property type="entry name" value="Cyclophilin-like"/>
    <property type="match status" value="1"/>
</dbReference>
<reference evidence="6" key="1">
    <citation type="journal article" date="2019" name="Int. J. Syst. Evol. Microbiol.">
        <title>The Global Catalogue of Microorganisms (GCM) 10K type strain sequencing project: providing services to taxonomists for standard genome sequencing and annotation.</title>
        <authorList>
            <consortium name="The Broad Institute Genomics Platform"/>
            <consortium name="The Broad Institute Genome Sequencing Center for Infectious Disease"/>
            <person name="Wu L."/>
            <person name="Ma J."/>
        </authorList>
    </citation>
    <scope>NUCLEOTIDE SEQUENCE [LARGE SCALE GENOMIC DNA]</scope>
    <source>
        <strain evidence="6">CECT 7184</strain>
    </source>
</reference>
<dbReference type="InterPro" id="IPR052708">
    <property type="entry name" value="PxpC"/>
</dbReference>
<evidence type="ECO:0000313" key="6">
    <source>
        <dbReference type="Proteomes" id="UP001596142"/>
    </source>
</evidence>
<dbReference type="PANTHER" id="PTHR43309:SF5">
    <property type="entry name" value="5-OXOPROLINASE SUBUNIT C"/>
    <property type="match status" value="1"/>
</dbReference>
<evidence type="ECO:0000313" key="5">
    <source>
        <dbReference type="EMBL" id="MFC5711976.1"/>
    </source>
</evidence>